<dbReference type="KEGG" id="nve:5521907"/>
<protein>
    <submittedName>
        <fullName evidence="2">Uncharacterized protein</fullName>
    </submittedName>
</protein>
<reference evidence="2 3" key="1">
    <citation type="journal article" date="2007" name="Science">
        <title>Sea anemone genome reveals ancestral eumetazoan gene repertoire and genomic organization.</title>
        <authorList>
            <person name="Putnam N.H."/>
            <person name="Srivastava M."/>
            <person name="Hellsten U."/>
            <person name="Dirks B."/>
            <person name="Chapman J."/>
            <person name="Salamov A."/>
            <person name="Terry A."/>
            <person name="Shapiro H."/>
            <person name="Lindquist E."/>
            <person name="Kapitonov V.V."/>
            <person name="Jurka J."/>
            <person name="Genikhovich G."/>
            <person name="Grigoriev I.V."/>
            <person name="Lucas S.M."/>
            <person name="Steele R.E."/>
            <person name="Finnerty J.R."/>
            <person name="Technau U."/>
            <person name="Martindale M.Q."/>
            <person name="Rokhsar D.S."/>
        </authorList>
    </citation>
    <scope>NUCLEOTIDE SEQUENCE [LARGE SCALE GENOMIC DNA]</scope>
    <source>
        <strain evidence="3">CH2 X CH6</strain>
    </source>
</reference>
<keyword evidence="3" id="KW-1185">Reference proteome</keyword>
<proteinExistence type="predicted"/>
<feature type="compositionally biased region" description="Basic and acidic residues" evidence="1">
    <location>
        <begin position="451"/>
        <end position="461"/>
    </location>
</feature>
<feature type="region of interest" description="Disordered" evidence="1">
    <location>
        <begin position="237"/>
        <end position="290"/>
    </location>
</feature>
<name>A7RFH5_NEMVE</name>
<evidence type="ECO:0000313" key="2">
    <source>
        <dbReference type="EMBL" id="EDO49721.1"/>
    </source>
</evidence>
<dbReference type="InParanoid" id="A7RFH5"/>
<sequence>MNPSNEQRNKLMLPRDSVQPGISCVTHGDFKRNHQQAQISENYTSFQGPSALVGSQANPYMVGCTNPYVYQLPDGTIVDMATKRIYKRPPQTTRHFNGILVKSLPPSPPPEKNPFPHSTCAVVPVIDLTKDDSDEETVDTFPKIVSAFSLASEYAPLSIKDASEILSKENDAYPGGFIDLTETSVMWSTCDVSMRSDVMGDVTNLPSCVSNNPAKVLFDKSLILGEHKRQVYSLNEKTTTDICRPRGHQAPVPEPQEKSVSKRKSKHEIRKDFSEQSPLKDGAKKESQPLEGVAIPCAGESEGTPWSFRITSPVLTSRQAKIENLKRELSKHEKTVEKLRGEKRKDVQKTSPLQKQNTIEKLRARKRSARKRTVRTLVIKIDDLKSFLPSIADGKNKFRVGLSKDGRTTADGVPLVKRRRNLQLSRHTPVNTYPSYVVFENLPKYKGKKLKSAERVKRCDSPKPSPSSSDNEDADATFNRSRKRARPAKRNRGRNVSIGREFFSVPVIPKDLWHKELEKVEETIADVSKTLNQDSFLLCLGLKKS</sequence>
<feature type="region of interest" description="Disordered" evidence="1">
    <location>
        <begin position="450"/>
        <end position="493"/>
    </location>
</feature>
<organism evidence="2 3">
    <name type="scientific">Nematostella vectensis</name>
    <name type="common">Starlet sea anemone</name>
    <dbReference type="NCBI Taxonomy" id="45351"/>
    <lineage>
        <taxon>Eukaryota</taxon>
        <taxon>Metazoa</taxon>
        <taxon>Cnidaria</taxon>
        <taxon>Anthozoa</taxon>
        <taxon>Hexacorallia</taxon>
        <taxon>Actiniaria</taxon>
        <taxon>Edwardsiidae</taxon>
        <taxon>Nematostella</taxon>
    </lineage>
</organism>
<accession>A7RFH5</accession>
<dbReference type="EMBL" id="DS469508">
    <property type="protein sequence ID" value="EDO49721.1"/>
    <property type="molecule type" value="Genomic_DNA"/>
</dbReference>
<evidence type="ECO:0000313" key="3">
    <source>
        <dbReference type="Proteomes" id="UP000001593"/>
    </source>
</evidence>
<gene>
    <name evidence="2" type="ORF">NEMVEDRAFT_v1g237857</name>
</gene>
<feature type="compositionally biased region" description="Polar residues" evidence="1">
    <location>
        <begin position="349"/>
        <end position="359"/>
    </location>
</feature>
<dbReference type="OrthoDB" id="10399039at2759"/>
<feature type="compositionally biased region" description="Basic and acidic residues" evidence="1">
    <location>
        <begin position="330"/>
        <end position="348"/>
    </location>
</feature>
<dbReference type="HOGENOM" id="CLU_499963_0_0_1"/>
<evidence type="ECO:0000256" key="1">
    <source>
        <dbReference type="SAM" id="MobiDB-lite"/>
    </source>
</evidence>
<feature type="region of interest" description="Disordered" evidence="1">
    <location>
        <begin position="330"/>
        <end position="367"/>
    </location>
</feature>
<dbReference type="Proteomes" id="UP000001593">
    <property type="component" value="Unassembled WGS sequence"/>
</dbReference>
<dbReference type="AlphaFoldDB" id="A7RFH5"/>
<feature type="compositionally biased region" description="Basic residues" evidence="1">
    <location>
        <begin position="480"/>
        <end position="493"/>
    </location>
</feature>